<accession>A0A074SBH1</accession>
<dbReference type="InterPro" id="IPR036249">
    <property type="entry name" value="Thioredoxin-like_sf"/>
</dbReference>
<proteinExistence type="predicted"/>
<dbReference type="PANTHER" id="PTHR31902">
    <property type="entry name" value="ACTIN PATCHES DISTAL PROTEIN 1"/>
    <property type="match status" value="1"/>
</dbReference>
<organism evidence="1 2">
    <name type="scientific">Rhizoctonia solani 123E</name>
    <dbReference type="NCBI Taxonomy" id="1423351"/>
    <lineage>
        <taxon>Eukaryota</taxon>
        <taxon>Fungi</taxon>
        <taxon>Dikarya</taxon>
        <taxon>Basidiomycota</taxon>
        <taxon>Agaricomycotina</taxon>
        <taxon>Agaricomycetes</taxon>
        <taxon>Cantharellales</taxon>
        <taxon>Ceratobasidiaceae</taxon>
        <taxon>Rhizoctonia</taxon>
    </lineage>
</organism>
<evidence type="ECO:0000313" key="1">
    <source>
        <dbReference type="EMBL" id="KEP54970.1"/>
    </source>
</evidence>
<evidence type="ECO:0000313" key="2">
    <source>
        <dbReference type="Proteomes" id="UP000027456"/>
    </source>
</evidence>
<name>A0A074SBH1_9AGAM</name>
<dbReference type="OrthoDB" id="10253744at2759"/>
<dbReference type="HOGENOM" id="CLU_048934_1_0_1"/>
<dbReference type="EMBL" id="AZST01000014">
    <property type="protein sequence ID" value="KEP54970.1"/>
    <property type="molecule type" value="Genomic_DNA"/>
</dbReference>
<dbReference type="STRING" id="1423351.A0A074SBH1"/>
<comment type="caution">
    <text evidence="1">The sequence shown here is derived from an EMBL/GenBank/DDBJ whole genome shotgun (WGS) entry which is preliminary data.</text>
</comment>
<dbReference type="InterPro" id="IPR009737">
    <property type="entry name" value="Aim32/Apd1-like"/>
</dbReference>
<dbReference type="SUPFAM" id="SSF52833">
    <property type="entry name" value="Thioredoxin-like"/>
    <property type="match status" value="1"/>
</dbReference>
<protein>
    <submittedName>
        <fullName evidence="1">Sucrase/ferredoxin-like protein</fullName>
    </submittedName>
</protein>
<dbReference type="AlphaFoldDB" id="A0A074SBH1"/>
<gene>
    <name evidence="1" type="ORF">V565_010700</name>
</gene>
<dbReference type="Proteomes" id="UP000027456">
    <property type="component" value="Unassembled WGS sequence"/>
</dbReference>
<dbReference type="Pfam" id="PF06999">
    <property type="entry name" value="Suc_Fer-like"/>
    <property type="match status" value="1"/>
</dbReference>
<dbReference type="Gene3D" id="3.40.30.10">
    <property type="entry name" value="Glutaredoxin"/>
    <property type="match status" value="1"/>
</dbReference>
<sequence length="377" mass="41130">MIKHAIQSTMFSALSLVRSPPQVEELGSKLDSAGVPFTLDACRACADPCDLGHEEWPNRFDVDLSSDMLGSVKPYARQVVISTGKSDWAREVTEESNSLAEHLSHVHGKLVASSTARTSKSGDAPAGVFTASNSTRLSVLNGSHREVGCAPKTHTVLVFPDYKLVKDVPATNEGASELWKAALDPAVGVEGKVNPGMKSWTLPYSAVILLCSHKRRDNRCHIAAPVLEDGKFIFKRVKQRTKLVAAFTTSLASLGWDVHTQIDDPAEHGQTALEDLPEPRAEATREQLHSLRQPESDFAQRVLILRNSHIGGNLHVGHKFAGNVIIYFPTGNGVWYGRVSAHEVQSVVESTIIRGKVLPALLRGGTFKRDGHLLMDW</sequence>
<reference evidence="1 2" key="1">
    <citation type="submission" date="2013-12" db="EMBL/GenBank/DDBJ databases">
        <authorList>
            <person name="Cubeta M."/>
            <person name="Pakala S."/>
            <person name="Fedorova N."/>
            <person name="Thomas E."/>
            <person name="Dean R."/>
            <person name="Jabaji S."/>
            <person name="Neate S."/>
            <person name="Toda T."/>
            <person name="Tavantzis S."/>
            <person name="Vilgalys R."/>
            <person name="Bharathan N."/>
            <person name="Pakala S."/>
            <person name="Losada L.S."/>
            <person name="Zafar N."/>
            <person name="Nierman W."/>
        </authorList>
    </citation>
    <scope>NUCLEOTIDE SEQUENCE [LARGE SCALE GENOMIC DNA]</scope>
    <source>
        <strain evidence="1 2">123E</strain>
    </source>
</reference>
<keyword evidence="2" id="KW-1185">Reference proteome</keyword>
<dbReference type="PANTHER" id="PTHR31902:SF14">
    <property type="entry name" value="ACTIN PATCHES DISTAL PROTEIN 1"/>
    <property type="match status" value="1"/>
</dbReference>